<dbReference type="InterPro" id="IPR036047">
    <property type="entry name" value="F-box-like_dom_sf"/>
</dbReference>
<dbReference type="Pfam" id="PF12937">
    <property type="entry name" value="F-box-like"/>
    <property type="match status" value="1"/>
</dbReference>
<accession>A0AAD8SAZ8</accession>
<evidence type="ECO:0000259" key="2">
    <source>
        <dbReference type="Pfam" id="PF03478"/>
    </source>
</evidence>
<dbReference type="CDD" id="cd09917">
    <property type="entry name" value="F-box_SF"/>
    <property type="match status" value="1"/>
</dbReference>
<dbReference type="Gene3D" id="1.20.1280.50">
    <property type="match status" value="1"/>
</dbReference>
<reference evidence="4" key="1">
    <citation type="submission" date="2023-07" db="EMBL/GenBank/DDBJ databases">
        <title>A chromosome-level genome assembly of Lolium multiflorum.</title>
        <authorList>
            <person name="Chen Y."/>
            <person name="Copetti D."/>
            <person name="Kolliker R."/>
            <person name="Studer B."/>
        </authorList>
    </citation>
    <scope>NUCLEOTIDE SEQUENCE</scope>
    <source>
        <strain evidence="4">02402/16</strain>
        <tissue evidence="4">Leaf</tissue>
    </source>
</reference>
<dbReference type="InterPro" id="IPR005174">
    <property type="entry name" value="KIB1-4_b-propeller"/>
</dbReference>
<sequence>MNGKTEQRASSSGARATTTSAHAHDSVGHTPPPAVNALGGAVQGSSTEMICTSKLAHSNDQRSWSDLPTELVGHVLGCLPAHIDRIRFAAVCHHWCISARHSSIPPPLPWLVLSDGAAFTLPRGESFQIPNSTGFHSCSGEWLVFSTEKTCSLVNTFSKANLKLPDLHCFNLIDEPHQVINGHEIPNTVLNTEAEILIWKIVVCSEILVAAMVKVGDLYTLALCRPGAKSWFVSALGRIISVADMMFYGGKLYTVDDEGDLCSIIVQEDIDSGKLRLSRIERVVTEAPFFFPPWPFSGAIGTQNYLVESCGALLLVRRRTFEQRFGDVLDITIKVVRIEFEVLEANFKLAKWVKVTSVGDDQVLFVGRSSQSICVSRYRQKGNCIFFLEDIEGWNFEDAPSSYAIYDMKDGTLDSPLPRGSCKGKKPPATWLFPR</sequence>
<feature type="domain" description="F-box" evidence="3">
    <location>
        <begin position="64"/>
        <end position="101"/>
    </location>
</feature>
<evidence type="ECO:0000313" key="4">
    <source>
        <dbReference type="EMBL" id="KAK1648101.1"/>
    </source>
</evidence>
<dbReference type="Proteomes" id="UP001231189">
    <property type="component" value="Unassembled WGS sequence"/>
</dbReference>
<dbReference type="EMBL" id="JAUUTY010000004">
    <property type="protein sequence ID" value="KAK1648101.1"/>
    <property type="molecule type" value="Genomic_DNA"/>
</dbReference>
<dbReference type="AlphaFoldDB" id="A0AAD8SAZ8"/>
<dbReference type="InterPro" id="IPR001810">
    <property type="entry name" value="F-box_dom"/>
</dbReference>
<evidence type="ECO:0008006" key="6">
    <source>
        <dbReference type="Google" id="ProtNLM"/>
    </source>
</evidence>
<dbReference type="Pfam" id="PF03478">
    <property type="entry name" value="Beta-prop_KIB1-4"/>
    <property type="match status" value="1"/>
</dbReference>
<gene>
    <name evidence="4" type="ORF">QYE76_065906</name>
</gene>
<feature type="compositionally biased region" description="Low complexity" evidence="1">
    <location>
        <begin position="8"/>
        <end position="21"/>
    </location>
</feature>
<comment type="caution">
    <text evidence="4">The sequence shown here is derived from an EMBL/GenBank/DDBJ whole genome shotgun (WGS) entry which is preliminary data.</text>
</comment>
<proteinExistence type="predicted"/>
<evidence type="ECO:0000256" key="1">
    <source>
        <dbReference type="SAM" id="MobiDB-lite"/>
    </source>
</evidence>
<keyword evidence="5" id="KW-1185">Reference proteome</keyword>
<organism evidence="4 5">
    <name type="scientific">Lolium multiflorum</name>
    <name type="common">Italian ryegrass</name>
    <name type="synonym">Lolium perenne subsp. multiflorum</name>
    <dbReference type="NCBI Taxonomy" id="4521"/>
    <lineage>
        <taxon>Eukaryota</taxon>
        <taxon>Viridiplantae</taxon>
        <taxon>Streptophyta</taxon>
        <taxon>Embryophyta</taxon>
        <taxon>Tracheophyta</taxon>
        <taxon>Spermatophyta</taxon>
        <taxon>Magnoliopsida</taxon>
        <taxon>Liliopsida</taxon>
        <taxon>Poales</taxon>
        <taxon>Poaceae</taxon>
        <taxon>BOP clade</taxon>
        <taxon>Pooideae</taxon>
        <taxon>Poodae</taxon>
        <taxon>Poeae</taxon>
        <taxon>Poeae Chloroplast Group 2 (Poeae type)</taxon>
        <taxon>Loliodinae</taxon>
        <taxon>Loliinae</taxon>
        <taxon>Lolium</taxon>
    </lineage>
</organism>
<evidence type="ECO:0000313" key="5">
    <source>
        <dbReference type="Proteomes" id="UP001231189"/>
    </source>
</evidence>
<protein>
    <recommendedName>
        <fullName evidence="6">DUF295 domain-containing protein</fullName>
    </recommendedName>
</protein>
<dbReference type="PANTHER" id="PTHR33110:SF43">
    <property type="entry name" value="F-BOX DOMAIN-CONTAINING PROTEIN"/>
    <property type="match status" value="1"/>
</dbReference>
<evidence type="ECO:0000259" key="3">
    <source>
        <dbReference type="Pfam" id="PF12937"/>
    </source>
</evidence>
<feature type="domain" description="KIB1-4 beta-propeller" evidence="2">
    <location>
        <begin position="126"/>
        <end position="406"/>
    </location>
</feature>
<name>A0AAD8SAZ8_LOLMU</name>
<feature type="region of interest" description="Disordered" evidence="1">
    <location>
        <begin position="1"/>
        <end position="38"/>
    </location>
</feature>
<dbReference type="SUPFAM" id="SSF81383">
    <property type="entry name" value="F-box domain"/>
    <property type="match status" value="1"/>
</dbReference>
<dbReference type="PANTHER" id="PTHR33110">
    <property type="entry name" value="F-BOX/KELCH-REPEAT PROTEIN-RELATED"/>
    <property type="match status" value="1"/>
</dbReference>